<evidence type="ECO:0000256" key="2">
    <source>
        <dbReference type="ARBA" id="ARBA00022679"/>
    </source>
</evidence>
<dbReference type="InterPro" id="IPR020841">
    <property type="entry name" value="PKS_Beta-ketoAc_synthase_dom"/>
</dbReference>
<dbReference type="AlphaFoldDB" id="A0A8G2C7T6"/>
<dbReference type="EMBL" id="FQZR01000002">
    <property type="protein sequence ID" value="SHI70404.1"/>
    <property type="molecule type" value="Genomic_DNA"/>
</dbReference>
<dbReference type="Pfam" id="PF00109">
    <property type="entry name" value="ketoacyl-synt"/>
    <property type="match status" value="1"/>
</dbReference>
<evidence type="ECO:0000313" key="5">
    <source>
        <dbReference type="EMBL" id="SHI70404.1"/>
    </source>
</evidence>
<evidence type="ECO:0000259" key="4">
    <source>
        <dbReference type="PROSITE" id="PS52004"/>
    </source>
</evidence>
<comment type="caution">
    <text evidence="5">The sequence shown here is derived from an EMBL/GenBank/DDBJ whole genome shotgun (WGS) entry which is preliminary data.</text>
</comment>
<dbReference type="InterPro" id="IPR000794">
    <property type="entry name" value="Beta-ketoacyl_synthase"/>
</dbReference>
<evidence type="ECO:0000256" key="1">
    <source>
        <dbReference type="ARBA" id="ARBA00008467"/>
    </source>
</evidence>
<dbReference type="PROSITE" id="PS00606">
    <property type="entry name" value="KS3_1"/>
    <property type="match status" value="1"/>
</dbReference>
<feature type="domain" description="Ketosynthase family 3 (KS3)" evidence="4">
    <location>
        <begin position="3"/>
        <end position="407"/>
    </location>
</feature>
<dbReference type="SMART" id="SM00825">
    <property type="entry name" value="PKS_KS"/>
    <property type="match status" value="1"/>
</dbReference>
<keyword evidence="2 3" id="KW-0808">Transferase</keyword>
<name>A0A8G2C7T6_9BACT</name>
<proteinExistence type="inferred from homology"/>
<organism evidence="5 6">
    <name type="scientific">Halodesulfovibrio aestuarii</name>
    <dbReference type="NCBI Taxonomy" id="126333"/>
    <lineage>
        <taxon>Bacteria</taxon>
        <taxon>Pseudomonadati</taxon>
        <taxon>Thermodesulfobacteriota</taxon>
        <taxon>Desulfovibrionia</taxon>
        <taxon>Desulfovibrionales</taxon>
        <taxon>Desulfovibrionaceae</taxon>
        <taxon>Halodesulfovibrio</taxon>
    </lineage>
</organism>
<dbReference type="PROSITE" id="PS52004">
    <property type="entry name" value="KS3_2"/>
    <property type="match status" value="1"/>
</dbReference>
<accession>A0A8G2C7T6</accession>
<dbReference type="PANTHER" id="PTHR11712:SF325">
    <property type="entry name" value="3-OXOACYL-(ACYL-CARRIER-PROTEIN) SYNTHASE II FABF"/>
    <property type="match status" value="1"/>
</dbReference>
<dbReference type="SUPFAM" id="SSF53901">
    <property type="entry name" value="Thiolase-like"/>
    <property type="match status" value="2"/>
</dbReference>
<dbReference type="CDD" id="cd00834">
    <property type="entry name" value="KAS_I_II"/>
    <property type="match status" value="1"/>
</dbReference>
<dbReference type="Proteomes" id="UP000184001">
    <property type="component" value="Unassembled WGS sequence"/>
</dbReference>
<evidence type="ECO:0000313" key="6">
    <source>
        <dbReference type="Proteomes" id="UP000184001"/>
    </source>
</evidence>
<dbReference type="GO" id="GO:0004315">
    <property type="term" value="F:3-oxoacyl-[acyl-carrier-protein] synthase activity"/>
    <property type="evidence" value="ECO:0007669"/>
    <property type="project" value="InterPro"/>
</dbReference>
<gene>
    <name evidence="5" type="ORF">SAMN05660830_00717</name>
</gene>
<dbReference type="GO" id="GO:0006633">
    <property type="term" value="P:fatty acid biosynthetic process"/>
    <property type="evidence" value="ECO:0007669"/>
    <property type="project" value="InterPro"/>
</dbReference>
<dbReference type="Pfam" id="PF02801">
    <property type="entry name" value="Ketoacyl-synt_C"/>
    <property type="match status" value="1"/>
</dbReference>
<comment type="similarity">
    <text evidence="1 3">Belongs to the thiolase-like superfamily. Beta-ketoacyl-ACP synthases family.</text>
</comment>
<reference evidence="5 6" key="1">
    <citation type="submission" date="2016-11" db="EMBL/GenBank/DDBJ databases">
        <authorList>
            <person name="Varghese N."/>
            <person name="Submissions S."/>
        </authorList>
    </citation>
    <scope>NUCLEOTIDE SEQUENCE [LARGE SCALE GENOMIC DNA]</scope>
    <source>
        <strain evidence="5 6">DSM 17919</strain>
    </source>
</reference>
<protein>
    <submittedName>
        <fullName evidence="5">3-oxoacyl-[acyl-carrier-protein] synthase II</fullName>
    </submittedName>
</protein>
<dbReference type="RefSeq" id="WP_020001842.1">
    <property type="nucleotide sequence ID" value="NZ_CP192219.1"/>
</dbReference>
<dbReference type="GO" id="GO:0005829">
    <property type="term" value="C:cytosol"/>
    <property type="evidence" value="ECO:0007669"/>
    <property type="project" value="TreeGrafter"/>
</dbReference>
<dbReference type="InterPro" id="IPR018201">
    <property type="entry name" value="Ketoacyl_synth_AS"/>
</dbReference>
<dbReference type="InterPro" id="IPR016039">
    <property type="entry name" value="Thiolase-like"/>
</dbReference>
<dbReference type="InterPro" id="IPR014030">
    <property type="entry name" value="Ketoacyl_synth_N"/>
</dbReference>
<dbReference type="Gene3D" id="3.40.47.10">
    <property type="match status" value="1"/>
</dbReference>
<dbReference type="InterPro" id="IPR014031">
    <property type="entry name" value="Ketoacyl_synth_C"/>
</dbReference>
<sequence>MQLNRVVVTGMGAVSPFGEGVDSLHAGIAEMRSAITHMERAQEVQDMRSHVAGLVPELDMKAIPRKDRRTMTDMGVFALLSAKEALSMAGITEDQLTSGRLGMALSCTTNCGELIEEFFTHYLPEKTLDHCKSTTFFKFMGHAAVSSVAQTLGVTGRILAPAAACATSTQSIGLGYEAILLGQQDMMICGGTEEIHPLSIASFDFINAASTKFNNAPQDTPRPFDVERDGVVCAEGAGLLLLESYDHAIKRGAKILAEIVGFSTLSSPKNPANPDSHAIKLCMEEALRQAGLLPEDIDYLNAHATGTSAGDIAESKAIEELFDTNLPVSSFKGHLGHTLAASGALETIATISGLQNDMLYPTRNLEQIDPECGSINLLTKTCKASVTYFLKNSFALGGINASLILRRL</sequence>
<evidence type="ECO:0000256" key="3">
    <source>
        <dbReference type="RuleBase" id="RU003694"/>
    </source>
</evidence>
<dbReference type="PANTHER" id="PTHR11712">
    <property type="entry name" value="POLYKETIDE SYNTHASE-RELATED"/>
    <property type="match status" value="1"/>
</dbReference>